<accession>A0A916SS13</accession>
<evidence type="ECO:0000313" key="5">
    <source>
        <dbReference type="Proteomes" id="UP000606922"/>
    </source>
</evidence>
<dbReference type="RefSeq" id="WP_188511504.1">
    <property type="nucleotide sequence ID" value="NZ_BMGB01000002.1"/>
</dbReference>
<dbReference type="PANTHER" id="PTHR22602:SF0">
    <property type="entry name" value="TRANSFERASE CAF17, MITOCHONDRIAL-RELATED"/>
    <property type="match status" value="1"/>
</dbReference>
<keyword evidence="1" id="KW-0809">Transit peptide</keyword>
<dbReference type="AlphaFoldDB" id="A0A916SS13"/>
<dbReference type="EMBL" id="BMGB01000002">
    <property type="protein sequence ID" value="GGB12997.1"/>
    <property type="molecule type" value="Genomic_DNA"/>
</dbReference>
<evidence type="ECO:0000313" key="4">
    <source>
        <dbReference type="EMBL" id="GGB12997.1"/>
    </source>
</evidence>
<evidence type="ECO:0000256" key="2">
    <source>
        <dbReference type="PIRSR" id="PIRSR006487-1"/>
    </source>
</evidence>
<dbReference type="GO" id="GO:0016226">
    <property type="term" value="P:iron-sulfur cluster assembly"/>
    <property type="evidence" value="ECO:0007669"/>
    <property type="project" value="TreeGrafter"/>
</dbReference>
<dbReference type="InterPro" id="IPR045179">
    <property type="entry name" value="YgfZ/GcvT"/>
</dbReference>
<dbReference type="SUPFAM" id="SSF101790">
    <property type="entry name" value="Aminomethyltransferase beta-barrel domain"/>
    <property type="match status" value="1"/>
</dbReference>
<dbReference type="Gene3D" id="3.30.1360.120">
    <property type="entry name" value="Probable tRNA modification gtpase trme, domain 1"/>
    <property type="match status" value="2"/>
</dbReference>
<sequence length="363" mass="38760">MSSEFETLPGAVGSPPQHYGNPLGEQKRLAAGEAVVDLSDRAVITLSGPDRLTWLDSLTSQSVKGMRPGDSGETLQLDVNGRLEYAIRLVEDGETAWLLVDADQAEGLVSWLTKMRFMLRVEIADRTADYATIGSLGSAPFDSAGLEAAAPNGVPLVWNDPWADVVAGGHQYANVAEHPGAEWRYTERLIDRSALAAASALPAAGTLALEALRVAAWRPRFATEVDEKSIPHELDWLRSAVHLTKGCYRGQETVAKVHNLGHPPRRLVMLHLDGSDGVLPAAGDSVVVAGLDDPIGVVTTSALHYELGPVALAVIKRSTEHDAKLDVLSDGIRIAAAQEVIVPRDAGAEANVPRLPRLGAVRR</sequence>
<evidence type="ECO:0000256" key="1">
    <source>
        <dbReference type="ARBA" id="ARBA00022946"/>
    </source>
</evidence>
<reference evidence="4" key="1">
    <citation type="journal article" date="2014" name="Int. J. Syst. Evol. Microbiol.">
        <title>Complete genome sequence of Corynebacterium casei LMG S-19264T (=DSM 44701T), isolated from a smear-ripened cheese.</title>
        <authorList>
            <consortium name="US DOE Joint Genome Institute (JGI-PGF)"/>
            <person name="Walter F."/>
            <person name="Albersmeier A."/>
            <person name="Kalinowski J."/>
            <person name="Ruckert C."/>
        </authorList>
    </citation>
    <scope>NUCLEOTIDE SEQUENCE</scope>
    <source>
        <strain evidence="4">CGMCC 1.12813</strain>
    </source>
</reference>
<dbReference type="SUPFAM" id="SSF103025">
    <property type="entry name" value="Folate-binding domain"/>
    <property type="match status" value="1"/>
</dbReference>
<dbReference type="InterPro" id="IPR027266">
    <property type="entry name" value="TrmE/GcvT-like"/>
</dbReference>
<organism evidence="4 5">
    <name type="scientific">Conyzicola nivalis</name>
    <dbReference type="NCBI Taxonomy" id="1477021"/>
    <lineage>
        <taxon>Bacteria</taxon>
        <taxon>Bacillati</taxon>
        <taxon>Actinomycetota</taxon>
        <taxon>Actinomycetes</taxon>
        <taxon>Micrococcales</taxon>
        <taxon>Microbacteriaceae</taxon>
        <taxon>Conyzicola</taxon>
    </lineage>
</organism>
<dbReference type="PANTHER" id="PTHR22602">
    <property type="entry name" value="TRANSFERASE CAF17, MITOCHONDRIAL-RELATED"/>
    <property type="match status" value="1"/>
</dbReference>
<dbReference type="NCBIfam" id="TIGR03317">
    <property type="entry name" value="ygfZ_signature"/>
    <property type="match status" value="1"/>
</dbReference>
<keyword evidence="5" id="KW-1185">Reference proteome</keyword>
<dbReference type="Proteomes" id="UP000606922">
    <property type="component" value="Unassembled WGS sequence"/>
</dbReference>
<name>A0A916SS13_9MICO</name>
<proteinExistence type="predicted"/>
<protein>
    <submittedName>
        <fullName evidence="4">Folate-binding protein</fullName>
    </submittedName>
</protein>
<comment type="caution">
    <text evidence="4">The sequence shown here is derived from an EMBL/GenBank/DDBJ whole genome shotgun (WGS) entry which is preliminary data.</text>
</comment>
<reference evidence="4" key="2">
    <citation type="submission" date="2020-09" db="EMBL/GenBank/DDBJ databases">
        <authorList>
            <person name="Sun Q."/>
            <person name="Zhou Y."/>
        </authorList>
    </citation>
    <scope>NUCLEOTIDE SEQUENCE</scope>
    <source>
        <strain evidence="4">CGMCC 1.12813</strain>
    </source>
</reference>
<feature type="region of interest" description="Disordered" evidence="3">
    <location>
        <begin position="1"/>
        <end position="24"/>
    </location>
</feature>
<dbReference type="InterPro" id="IPR017703">
    <property type="entry name" value="YgfZ/GCV_T_CS"/>
</dbReference>
<dbReference type="InterPro" id="IPR029043">
    <property type="entry name" value="GcvT/YgfZ_C"/>
</dbReference>
<gene>
    <name evidence="4" type="ORF">GCM10010979_29230</name>
</gene>
<dbReference type="PIRSF" id="PIRSF006487">
    <property type="entry name" value="GcvT"/>
    <property type="match status" value="1"/>
</dbReference>
<feature type="binding site" evidence="2">
    <location>
        <position position="182"/>
    </location>
    <ligand>
        <name>substrate</name>
    </ligand>
</feature>
<evidence type="ECO:0000256" key="3">
    <source>
        <dbReference type="SAM" id="MobiDB-lite"/>
    </source>
</evidence>